<keyword evidence="3 7" id="KW-0812">Transmembrane</keyword>
<dbReference type="SUPFAM" id="SSF81338">
    <property type="entry name" value="Aquaporin-like"/>
    <property type="match status" value="1"/>
</dbReference>
<evidence type="ECO:0000256" key="5">
    <source>
        <dbReference type="ARBA" id="ARBA00023136"/>
    </source>
</evidence>
<dbReference type="AlphaFoldDB" id="A0A8B7CL18"/>
<dbReference type="FunFam" id="1.20.1080.10:FF:000002">
    <property type="entry name" value="Probable aquaporin TIP1-1"/>
    <property type="match status" value="1"/>
</dbReference>
<dbReference type="OrthoDB" id="3222at2759"/>
<gene>
    <name evidence="10" type="primary">LOC103715570</name>
</gene>
<comment type="subcellular location">
    <subcellularLocation>
        <location evidence="1">Membrane</location>
        <topology evidence="1">Multi-pass membrane protein</topology>
    </subcellularLocation>
</comment>
<feature type="transmembrane region" description="Helical" evidence="8">
    <location>
        <begin position="214"/>
        <end position="231"/>
    </location>
</feature>
<dbReference type="InterPro" id="IPR023271">
    <property type="entry name" value="Aquaporin-like"/>
</dbReference>
<dbReference type="Gene3D" id="1.20.1080.10">
    <property type="entry name" value="Glycerol uptake facilitator protein"/>
    <property type="match status" value="1"/>
</dbReference>
<evidence type="ECO:0000256" key="8">
    <source>
        <dbReference type="SAM" id="Phobius"/>
    </source>
</evidence>
<dbReference type="InterPro" id="IPR034294">
    <property type="entry name" value="Aquaporin_transptr"/>
</dbReference>
<dbReference type="GO" id="GO:0016020">
    <property type="term" value="C:membrane"/>
    <property type="evidence" value="ECO:0007669"/>
    <property type="project" value="UniProtKB-SubCell"/>
</dbReference>
<dbReference type="RefSeq" id="XP_008801470.1">
    <property type="nucleotide sequence ID" value="XM_008803248.4"/>
</dbReference>
<evidence type="ECO:0000313" key="9">
    <source>
        <dbReference type="Proteomes" id="UP000228380"/>
    </source>
</evidence>
<dbReference type="PANTHER" id="PTHR45665">
    <property type="entry name" value="AQUAPORIN-8"/>
    <property type="match status" value="1"/>
</dbReference>
<keyword evidence="4 8" id="KW-1133">Transmembrane helix</keyword>
<accession>A0A8B7CL18</accession>
<dbReference type="Pfam" id="PF00230">
    <property type="entry name" value="MIP"/>
    <property type="match status" value="1"/>
</dbReference>
<dbReference type="CDD" id="cd00333">
    <property type="entry name" value="MIP"/>
    <property type="match status" value="1"/>
</dbReference>
<evidence type="ECO:0000256" key="1">
    <source>
        <dbReference type="ARBA" id="ARBA00004141"/>
    </source>
</evidence>
<evidence type="ECO:0000256" key="3">
    <source>
        <dbReference type="ARBA" id="ARBA00022692"/>
    </source>
</evidence>
<reference evidence="9" key="1">
    <citation type="journal article" date="2019" name="Nat. Commun.">
        <title>Genome-wide association mapping of date palm fruit traits.</title>
        <authorList>
            <person name="Hazzouri K.M."/>
            <person name="Gros-Balthazard M."/>
            <person name="Flowers J.M."/>
            <person name="Copetti D."/>
            <person name="Lemansour A."/>
            <person name="Lebrun M."/>
            <person name="Masmoudi K."/>
            <person name="Ferrand S."/>
            <person name="Dhar M.I."/>
            <person name="Fresquez Z.A."/>
            <person name="Rosas U."/>
            <person name="Zhang J."/>
            <person name="Talag J."/>
            <person name="Lee S."/>
            <person name="Kudrna D."/>
            <person name="Powell R.F."/>
            <person name="Leitch I.J."/>
            <person name="Krueger R.R."/>
            <person name="Wing R.A."/>
            <person name="Amiri K.M.A."/>
            <person name="Purugganan M.D."/>
        </authorList>
    </citation>
    <scope>NUCLEOTIDE SEQUENCE [LARGE SCALE GENOMIC DNA]</scope>
    <source>
        <strain evidence="9">cv. Khalas</strain>
    </source>
</reference>
<feature type="transmembrane region" description="Helical" evidence="8">
    <location>
        <begin position="52"/>
        <end position="76"/>
    </location>
</feature>
<feature type="transmembrane region" description="Helical" evidence="8">
    <location>
        <begin position="166"/>
        <end position="193"/>
    </location>
</feature>
<dbReference type="PRINTS" id="PR00783">
    <property type="entry name" value="MINTRINSICP"/>
</dbReference>
<comment type="similarity">
    <text evidence="6">Belongs to the MIP/aquaporin (TC 1.A.8) family. TIP (TC 1.A.8.10) subfamily.</text>
</comment>
<feature type="transmembrane region" description="Helical" evidence="8">
    <location>
        <begin position="20"/>
        <end position="40"/>
    </location>
</feature>
<dbReference type="PROSITE" id="PS00221">
    <property type="entry name" value="MIP"/>
    <property type="match status" value="1"/>
</dbReference>
<dbReference type="Proteomes" id="UP000228380">
    <property type="component" value="Chromosome 4"/>
</dbReference>
<dbReference type="KEGG" id="pda:103715570"/>
<evidence type="ECO:0000256" key="2">
    <source>
        <dbReference type="ARBA" id="ARBA00022448"/>
    </source>
</evidence>
<dbReference type="PANTHER" id="PTHR45665:SF26">
    <property type="entry name" value="AQUAPORIN TIP4-1"/>
    <property type="match status" value="1"/>
</dbReference>
<feature type="transmembrane region" description="Helical" evidence="8">
    <location>
        <begin position="130"/>
        <end position="160"/>
    </location>
</feature>
<protein>
    <submittedName>
        <fullName evidence="10">Probable aquaporin TIP4-3</fullName>
    </submittedName>
</protein>
<proteinExistence type="inferred from homology"/>
<evidence type="ECO:0000256" key="6">
    <source>
        <dbReference type="ARBA" id="ARBA00038477"/>
    </source>
</evidence>
<dbReference type="InterPro" id="IPR022357">
    <property type="entry name" value="MIP_CS"/>
</dbReference>
<dbReference type="InterPro" id="IPR000425">
    <property type="entry name" value="MIP"/>
</dbReference>
<evidence type="ECO:0000256" key="4">
    <source>
        <dbReference type="ARBA" id="ARBA00022989"/>
    </source>
</evidence>
<feature type="transmembrane region" description="Helical" evidence="8">
    <location>
        <begin position="96"/>
        <end position="118"/>
    </location>
</feature>
<organism evidence="9 10">
    <name type="scientific">Phoenix dactylifera</name>
    <name type="common">Date palm</name>
    <dbReference type="NCBI Taxonomy" id="42345"/>
    <lineage>
        <taxon>Eukaryota</taxon>
        <taxon>Viridiplantae</taxon>
        <taxon>Streptophyta</taxon>
        <taxon>Embryophyta</taxon>
        <taxon>Tracheophyta</taxon>
        <taxon>Spermatophyta</taxon>
        <taxon>Magnoliopsida</taxon>
        <taxon>Liliopsida</taxon>
        <taxon>Arecaceae</taxon>
        <taxon>Coryphoideae</taxon>
        <taxon>Phoeniceae</taxon>
        <taxon>Phoenix</taxon>
    </lineage>
</organism>
<dbReference type="GeneID" id="103715570"/>
<dbReference type="GO" id="GO:0015250">
    <property type="term" value="F:water channel activity"/>
    <property type="evidence" value="ECO:0007669"/>
    <property type="project" value="TreeGrafter"/>
</dbReference>
<reference evidence="10" key="2">
    <citation type="submission" date="2025-08" db="UniProtKB">
        <authorList>
            <consortium name="RefSeq"/>
        </authorList>
    </citation>
    <scope>IDENTIFICATION</scope>
    <source>
        <tissue evidence="10">Young leaves</tissue>
    </source>
</reference>
<evidence type="ECO:0000313" key="10">
    <source>
        <dbReference type="RefSeq" id="XP_008801470.1"/>
    </source>
</evidence>
<keyword evidence="5 8" id="KW-0472">Membrane</keyword>
<evidence type="ECO:0000256" key="7">
    <source>
        <dbReference type="RuleBase" id="RU000477"/>
    </source>
</evidence>
<sequence>MAKIAVGSREEATQPDCVRAVVAETILTFLFVFVGVGAAMAAEKMAGGKDAIVGLMAVAVAHALMVAVMTAAGLHISGGHLNPAVTVGMAVGGRITLVRSILYITAQLLGSSMACLLLKRITGGMDTPIHSLAAGMVAIQGVIMEIVLTFSFLFSVYATIVDPRKGIIAGLGPLFVGLVVGANILACGPFTGASMNPARSFGPALASHNWTNHWVYWVGPLFGSLLASFVYEHLFMARTDEPLYRDQEYFRGST</sequence>
<name>A0A8B7CL18_PHODC</name>
<keyword evidence="2 7" id="KW-0813">Transport</keyword>
<keyword evidence="9" id="KW-1185">Reference proteome</keyword>